<dbReference type="AlphaFoldDB" id="A0A9R1T627"/>
<protein>
    <submittedName>
        <fullName evidence="4">Uncharacterized protein</fullName>
    </submittedName>
</protein>
<evidence type="ECO:0000256" key="1">
    <source>
        <dbReference type="SAM" id="Coils"/>
    </source>
</evidence>
<dbReference type="Proteomes" id="UP000694866">
    <property type="component" value="Unplaced"/>
</dbReference>
<feature type="compositionally biased region" description="Polar residues" evidence="2">
    <location>
        <begin position="175"/>
        <end position="184"/>
    </location>
</feature>
<feature type="region of interest" description="Disordered" evidence="2">
    <location>
        <begin position="129"/>
        <end position="203"/>
    </location>
</feature>
<evidence type="ECO:0000256" key="2">
    <source>
        <dbReference type="SAM" id="MobiDB-lite"/>
    </source>
</evidence>
<dbReference type="RefSeq" id="XP_011303459.1">
    <property type="nucleotide sequence ID" value="XM_011305157.1"/>
</dbReference>
<dbReference type="OrthoDB" id="10490117at2759"/>
<feature type="compositionally biased region" description="Polar residues" evidence="2">
    <location>
        <begin position="28"/>
        <end position="37"/>
    </location>
</feature>
<dbReference type="KEGG" id="fas:105266759"/>
<name>A0A9R1T627_9HYME</name>
<reference evidence="4" key="1">
    <citation type="submission" date="2025-08" db="UniProtKB">
        <authorList>
            <consortium name="RefSeq"/>
        </authorList>
    </citation>
    <scope>IDENTIFICATION</scope>
    <source>
        <strain evidence="4">USDA-PBARC FA_bdor</strain>
        <tissue evidence="4">Whole organism</tissue>
    </source>
</reference>
<keyword evidence="1" id="KW-0175">Coiled coil</keyword>
<gene>
    <name evidence="4" type="primary">LOC105266759</name>
</gene>
<proteinExistence type="predicted"/>
<keyword evidence="3" id="KW-1185">Reference proteome</keyword>
<evidence type="ECO:0000313" key="4">
    <source>
        <dbReference type="RefSeq" id="XP_011303459.1"/>
    </source>
</evidence>
<evidence type="ECO:0000313" key="3">
    <source>
        <dbReference type="Proteomes" id="UP000694866"/>
    </source>
</evidence>
<dbReference type="GeneID" id="105266759"/>
<feature type="region of interest" description="Disordered" evidence="2">
    <location>
        <begin position="16"/>
        <end position="37"/>
    </location>
</feature>
<accession>A0A9R1T627</accession>
<organism evidence="3 4">
    <name type="scientific">Fopius arisanus</name>
    <dbReference type="NCBI Taxonomy" id="64838"/>
    <lineage>
        <taxon>Eukaryota</taxon>
        <taxon>Metazoa</taxon>
        <taxon>Ecdysozoa</taxon>
        <taxon>Arthropoda</taxon>
        <taxon>Hexapoda</taxon>
        <taxon>Insecta</taxon>
        <taxon>Pterygota</taxon>
        <taxon>Neoptera</taxon>
        <taxon>Endopterygota</taxon>
        <taxon>Hymenoptera</taxon>
        <taxon>Apocrita</taxon>
        <taxon>Ichneumonoidea</taxon>
        <taxon>Braconidae</taxon>
        <taxon>Opiinae</taxon>
        <taxon>Fopius</taxon>
    </lineage>
</organism>
<sequence>MENQNNRNKYQEFLKKLDGVTNRRQPEELSTSTPSPTVSDLWRTLQGGTVTSSTFACPHCPHCSAALTPQLPQSSPDSLLTSLNSHQTELQFLNAIVWMTSIMSAFPVVPISQMKRTLKALVEIEENPPPRLSIQKKSSVKGPGLGPEGGLSSPRPPVLSMTLEVSPGLRKTRGKNTSSSGGEQQQRDEEIQAKKRKLEGQDSAVVLEGSPGRTWVSCCPEELRDNEWTLVIAESDGEDTQMTPDIDFESFSGNRTVKDSGICEDVGKILEEVQEACELVEQEQEVEEEEEVISSLEFSGILREFPTHSVAISIVKSTLEALENEDTVEYCWKERPIVEQAIKVILRFIDIVAVEEYKCPGYLDFFVKFAVQTVVNVIQGFDGLEMVDVKRQEHLMTILELCNCRLICEKVVWYLMESLSSLSDENSTREDPLLMLSWQEKSCLLIETLTVTLEKYLNIIKVNNVQPLDFFHRNTSNSTRELLNAWSTHVDNFVEKNLHTSVAKVSLVKNIFRKFRTKLESKLI</sequence>
<feature type="coiled-coil region" evidence="1">
    <location>
        <begin position="270"/>
        <end position="299"/>
    </location>
</feature>